<dbReference type="InterPro" id="IPR012296">
    <property type="entry name" value="Nuclease_put_TT1808"/>
</dbReference>
<evidence type="ECO:0000259" key="1">
    <source>
        <dbReference type="Pfam" id="PF05685"/>
    </source>
</evidence>
<dbReference type="GO" id="GO:0004519">
    <property type="term" value="F:endonuclease activity"/>
    <property type="evidence" value="ECO:0007669"/>
    <property type="project" value="UniProtKB-KW"/>
</dbReference>
<organism evidence="2 3">
    <name type="scientific">Kutzneria viridogrisea</name>
    <dbReference type="NCBI Taxonomy" id="47990"/>
    <lineage>
        <taxon>Bacteria</taxon>
        <taxon>Bacillati</taxon>
        <taxon>Actinomycetota</taxon>
        <taxon>Actinomycetes</taxon>
        <taxon>Pseudonocardiales</taxon>
        <taxon>Pseudonocardiaceae</taxon>
        <taxon>Kutzneria</taxon>
    </lineage>
</organism>
<dbReference type="Gene3D" id="3.90.1570.10">
    <property type="entry name" value="tt1808, chain A"/>
    <property type="match status" value="1"/>
</dbReference>
<dbReference type="RefSeq" id="WP_182840650.1">
    <property type="nucleotide sequence ID" value="NZ_BAAABQ010000083.1"/>
</dbReference>
<gene>
    <name evidence="2" type="ORF">BC739_009384</name>
</gene>
<comment type="caution">
    <text evidence="2">The sequence shown here is derived from an EMBL/GenBank/DDBJ whole genome shotgun (WGS) entry which is preliminary data.</text>
</comment>
<name>A0ABR6BYY4_9PSEU</name>
<dbReference type="Pfam" id="PF05685">
    <property type="entry name" value="Uma2"/>
    <property type="match status" value="1"/>
</dbReference>
<keyword evidence="2" id="KW-0378">Hydrolase</keyword>
<feature type="domain" description="Putative restriction endonuclease" evidence="1">
    <location>
        <begin position="13"/>
        <end position="158"/>
    </location>
</feature>
<reference evidence="2 3" key="1">
    <citation type="submission" date="2020-08" db="EMBL/GenBank/DDBJ databases">
        <title>Genomic Encyclopedia of Archaeal and Bacterial Type Strains, Phase II (KMG-II): from individual species to whole genera.</title>
        <authorList>
            <person name="Goeker M."/>
        </authorList>
    </citation>
    <scope>NUCLEOTIDE SEQUENCE [LARGE SCALE GENOMIC DNA]</scope>
    <source>
        <strain evidence="2 3">DSM 43850</strain>
    </source>
</reference>
<keyword evidence="3" id="KW-1185">Reference proteome</keyword>
<evidence type="ECO:0000313" key="2">
    <source>
        <dbReference type="EMBL" id="MBA8932125.1"/>
    </source>
</evidence>
<dbReference type="PANTHER" id="PTHR35400">
    <property type="entry name" value="SLR1083 PROTEIN"/>
    <property type="match status" value="1"/>
</dbReference>
<dbReference type="CDD" id="cd06260">
    <property type="entry name" value="DUF820-like"/>
    <property type="match status" value="1"/>
</dbReference>
<keyword evidence="2" id="KW-0540">Nuclease</keyword>
<dbReference type="InterPro" id="IPR011335">
    <property type="entry name" value="Restrct_endonuc-II-like"/>
</dbReference>
<dbReference type="InterPro" id="IPR008538">
    <property type="entry name" value="Uma2"/>
</dbReference>
<dbReference type="EMBL" id="JACJID010000011">
    <property type="protein sequence ID" value="MBA8932125.1"/>
    <property type="molecule type" value="Genomic_DNA"/>
</dbReference>
<proteinExistence type="predicted"/>
<keyword evidence="2" id="KW-0255">Endonuclease</keyword>
<dbReference type="SUPFAM" id="SSF52980">
    <property type="entry name" value="Restriction endonuclease-like"/>
    <property type="match status" value="1"/>
</dbReference>
<protein>
    <submittedName>
        <fullName evidence="2">Uma2 family endonuclease</fullName>
    </submittedName>
</protein>
<evidence type="ECO:0000313" key="3">
    <source>
        <dbReference type="Proteomes" id="UP000517916"/>
    </source>
</evidence>
<dbReference type="PANTHER" id="PTHR35400:SF3">
    <property type="entry name" value="SLL1072 PROTEIN"/>
    <property type="match status" value="1"/>
</dbReference>
<sequence>MTTALAHGSPISVEEFDVLPADNAYRLEIEDGRLLVMNRPAGPHIKAAQRLVSYLNDELPDELEAMVEFQAELTGPSPRRIPDLVVCAAEVCEQVRVRADQILLAVEIVSPGESAARDYIKKPAEYAANGIPTTWVLDIQENPISLTVYALDETGRYHITTPITGTYTGAIAGHPVTLDLTALTGPRRRQP</sequence>
<accession>A0ABR6BYY4</accession>
<dbReference type="Proteomes" id="UP000517916">
    <property type="component" value="Unassembled WGS sequence"/>
</dbReference>